<dbReference type="GO" id="GO:0046872">
    <property type="term" value="F:metal ion binding"/>
    <property type="evidence" value="ECO:0007669"/>
    <property type="project" value="UniProtKB-KW"/>
</dbReference>
<comment type="similarity">
    <text evidence="13 14">Belongs to the NAD-dependent DNA ligase family. LigA subfamily.</text>
</comment>
<gene>
    <name evidence="14 16" type="primary">ligA</name>
    <name evidence="16" type="ORF">DSOUD_2935</name>
</gene>
<accession>A0A0M3QGE2</accession>
<name>A0A0M3QGE2_9BACT</name>
<dbReference type="SMART" id="SM00532">
    <property type="entry name" value="LIGANc"/>
    <property type="match status" value="1"/>
</dbReference>
<dbReference type="InterPro" id="IPR001357">
    <property type="entry name" value="BRCT_dom"/>
</dbReference>
<dbReference type="Gene3D" id="3.40.50.10190">
    <property type="entry name" value="BRCT domain"/>
    <property type="match status" value="1"/>
</dbReference>
<comment type="function">
    <text evidence="1 14">DNA ligase that catalyzes the formation of phosphodiester linkages between 5'-phosphoryl and 3'-hydroxyl groups in double-stranded DNA using NAD as a coenzyme and as the energy source for the reaction. It is essential for DNA replication and repair of damaged DNA.</text>
</comment>
<dbReference type="SUPFAM" id="SSF52113">
    <property type="entry name" value="BRCT domain"/>
    <property type="match status" value="1"/>
</dbReference>
<dbReference type="NCBIfam" id="NF005932">
    <property type="entry name" value="PRK07956.1"/>
    <property type="match status" value="1"/>
</dbReference>
<keyword evidence="9 14" id="KW-0460">Magnesium</keyword>
<dbReference type="Proteomes" id="UP000057158">
    <property type="component" value="Chromosome"/>
</dbReference>
<dbReference type="InterPro" id="IPR004150">
    <property type="entry name" value="NAD_DNA_ligase_OB"/>
</dbReference>
<dbReference type="SMART" id="SM00292">
    <property type="entry name" value="BRCT"/>
    <property type="match status" value="1"/>
</dbReference>
<dbReference type="FunFam" id="1.10.287.610:FF:000002">
    <property type="entry name" value="DNA ligase"/>
    <property type="match status" value="1"/>
</dbReference>
<feature type="domain" description="BRCT" evidence="15">
    <location>
        <begin position="617"/>
        <end position="690"/>
    </location>
</feature>
<evidence type="ECO:0000256" key="3">
    <source>
        <dbReference type="ARBA" id="ARBA00013308"/>
    </source>
</evidence>
<dbReference type="GO" id="GO:0006260">
    <property type="term" value="P:DNA replication"/>
    <property type="evidence" value="ECO:0007669"/>
    <property type="project" value="UniProtKB-KW"/>
</dbReference>
<dbReference type="Gene3D" id="3.30.470.30">
    <property type="entry name" value="DNA ligase/mRNA capping enzyme"/>
    <property type="match status" value="1"/>
</dbReference>
<sequence>MDPIQARTRHEELCRQLHRHNHLYYVLDTPEITDAEYDRLFRELLDLERGFPELATPDSPSQRVGATPLEKFEIIHRERPMLSLDNAKDEGDLQNFEKKIKNKLKTSHSNFEYICEMKIDGVAVELTYQLGKLILASTRGDGINGEVITENIKTINAIPLVLKYPYPSFLEVRGEVFIHTKDFEDLNRERTKNGQPTFANPRNAAAGSLKQLDSSETAKRPLNFFSYGIGKAEWDKPKSHFELLQRLSSLGLPVNTKGTKVVKNIKDAITFYKELTELRDVLEFEIDGLVIKINNSEVQNQLGTTSRAPIWAIAYKFPARSEETELEDIDVQIGRTGSVTPVAILKPVRVSGVTISRASLHNFDHLKRLDVRKGDQVIVERAGDVIPQVVSAVLEKRLANSEPYTPPTQCPTCGSKIHQEHGDVNWYCTGGLTCSSQSIETLKHFVSKGAFDIDGLGESHIKIFHSEGLIKRPSDIFYLEQKLSPQKSLFDHTPQGIIPLEERTGWGKKSANNLFESIQKSKSVSLSCFIYSLGIRGIGKTSANILAEKYKSIEHLLDIIKRTITNSTKEHNDLLRTEGIGPKAVSAILDFFDNPSNYDEINKLIHIVEIQKISQPALNLPLQGKRIVFTGSLESMSRDEAENGAKNLGATISTSVSKGTDIVVAGPGAGSKLEKAKKLEIRTLTEKQWVDYLENLKTGQNDEETEQT</sequence>
<dbReference type="InterPro" id="IPR036420">
    <property type="entry name" value="BRCT_dom_sf"/>
</dbReference>
<feature type="binding site" evidence="14">
    <location>
        <position position="175"/>
    </location>
    <ligand>
        <name>NAD(+)</name>
        <dbReference type="ChEBI" id="CHEBI:57540"/>
    </ligand>
</feature>
<dbReference type="STRING" id="1603606.DSOUD_2935"/>
<evidence type="ECO:0000256" key="2">
    <source>
        <dbReference type="ARBA" id="ARBA00012722"/>
    </source>
</evidence>
<evidence type="ECO:0000256" key="14">
    <source>
        <dbReference type="HAMAP-Rule" id="MF_01588"/>
    </source>
</evidence>
<evidence type="ECO:0000259" key="15">
    <source>
        <dbReference type="PROSITE" id="PS50172"/>
    </source>
</evidence>
<dbReference type="PANTHER" id="PTHR23389:SF9">
    <property type="entry name" value="DNA LIGASE"/>
    <property type="match status" value="1"/>
</dbReference>
<dbReference type="EMBL" id="CP010802">
    <property type="protein sequence ID" value="ALC17663.1"/>
    <property type="molecule type" value="Genomic_DNA"/>
</dbReference>
<evidence type="ECO:0000313" key="16">
    <source>
        <dbReference type="EMBL" id="ALC17663.1"/>
    </source>
</evidence>
<comment type="cofactor">
    <cofactor evidence="14">
        <name>Mg(2+)</name>
        <dbReference type="ChEBI" id="CHEBI:18420"/>
    </cofactor>
    <cofactor evidence="14">
        <name>Mn(2+)</name>
        <dbReference type="ChEBI" id="CHEBI:29035"/>
    </cofactor>
</comment>
<dbReference type="SUPFAM" id="SSF47781">
    <property type="entry name" value="RuvA domain 2-like"/>
    <property type="match status" value="1"/>
</dbReference>
<keyword evidence="4 14" id="KW-0436">Ligase</keyword>
<dbReference type="Pfam" id="PF01653">
    <property type="entry name" value="DNA_ligase_aden"/>
    <property type="match status" value="1"/>
</dbReference>
<organism evidence="16 17">
    <name type="scientific">Desulfuromonas soudanensis</name>
    <dbReference type="NCBI Taxonomy" id="1603606"/>
    <lineage>
        <taxon>Bacteria</taxon>
        <taxon>Pseudomonadati</taxon>
        <taxon>Thermodesulfobacteriota</taxon>
        <taxon>Desulfuromonadia</taxon>
        <taxon>Desulfuromonadales</taxon>
        <taxon>Desulfuromonadaceae</taxon>
        <taxon>Desulfuromonas</taxon>
    </lineage>
</organism>
<dbReference type="SUPFAM" id="SSF56091">
    <property type="entry name" value="DNA ligase/mRNA capping enzyme, catalytic domain"/>
    <property type="match status" value="1"/>
</dbReference>
<dbReference type="Gene3D" id="6.20.10.30">
    <property type="match status" value="1"/>
</dbReference>
<dbReference type="KEGG" id="des:DSOUD_2935"/>
<dbReference type="CDD" id="cd17748">
    <property type="entry name" value="BRCT_DNA_ligase_like"/>
    <property type="match status" value="1"/>
</dbReference>
<reference evidence="16 17" key="1">
    <citation type="submission" date="2015-07" db="EMBL/GenBank/DDBJ databases">
        <title>Isolation and Genomic Characterization of a Novel Halophilic Metal-Reducing Deltaproteobacterium from the Deep Subsurface.</title>
        <authorList>
            <person name="Badalamenti J.P."/>
            <person name="Summers Z.M."/>
            <person name="Gralnick J.A."/>
            <person name="Bond D.R."/>
        </authorList>
    </citation>
    <scope>NUCLEOTIDE SEQUENCE [LARGE SCALE GENOMIC DNA]</scope>
    <source>
        <strain evidence="16 17">WTL</strain>
    </source>
</reference>
<keyword evidence="14" id="KW-0464">Manganese</keyword>
<dbReference type="GO" id="GO:0005829">
    <property type="term" value="C:cytosol"/>
    <property type="evidence" value="ECO:0007669"/>
    <property type="project" value="TreeGrafter"/>
</dbReference>
<dbReference type="AlphaFoldDB" id="A0A0M3QGE2"/>
<dbReference type="FunFam" id="3.30.470.30:FF:000001">
    <property type="entry name" value="DNA ligase"/>
    <property type="match status" value="1"/>
</dbReference>
<feature type="active site" description="N6-AMP-lysine intermediate" evidence="14">
    <location>
        <position position="118"/>
    </location>
</feature>
<dbReference type="Pfam" id="PF03119">
    <property type="entry name" value="DNA_ligase_ZBD"/>
    <property type="match status" value="1"/>
</dbReference>
<evidence type="ECO:0000256" key="8">
    <source>
        <dbReference type="ARBA" id="ARBA00022833"/>
    </source>
</evidence>
<dbReference type="Gene3D" id="2.40.50.140">
    <property type="entry name" value="Nucleic acid-binding proteins"/>
    <property type="match status" value="1"/>
</dbReference>
<dbReference type="RefSeq" id="WP_053551658.1">
    <property type="nucleotide sequence ID" value="NZ_CP010802.1"/>
</dbReference>
<evidence type="ECO:0000313" key="17">
    <source>
        <dbReference type="Proteomes" id="UP000057158"/>
    </source>
</evidence>
<evidence type="ECO:0000256" key="9">
    <source>
        <dbReference type="ARBA" id="ARBA00022842"/>
    </source>
</evidence>
<feature type="binding site" evidence="14">
    <location>
        <position position="139"/>
    </location>
    <ligand>
        <name>NAD(+)</name>
        <dbReference type="ChEBI" id="CHEBI:57540"/>
    </ligand>
</feature>
<dbReference type="Pfam" id="PF00533">
    <property type="entry name" value="BRCT"/>
    <property type="match status" value="1"/>
</dbReference>
<dbReference type="CDD" id="cd00114">
    <property type="entry name" value="LIGANc"/>
    <property type="match status" value="1"/>
</dbReference>
<evidence type="ECO:0000256" key="1">
    <source>
        <dbReference type="ARBA" id="ARBA00004067"/>
    </source>
</evidence>
<comment type="catalytic activity">
    <reaction evidence="12 14">
        <text>NAD(+) + (deoxyribonucleotide)n-3'-hydroxyl + 5'-phospho-(deoxyribonucleotide)m = (deoxyribonucleotide)n+m + AMP + beta-nicotinamide D-nucleotide.</text>
        <dbReference type="EC" id="6.5.1.2"/>
    </reaction>
</comment>
<dbReference type="NCBIfam" id="TIGR00575">
    <property type="entry name" value="dnlj"/>
    <property type="match status" value="1"/>
</dbReference>
<feature type="binding site" evidence="14">
    <location>
        <position position="413"/>
    </location>
    <ligand>
        <name>Zn(2+)</name>
        <dbReference type="ChEBI" id="CHEBI:29105"/>
    </ligand>
</feature>
<dbReference type="PROSITE" id="PS50172">
    <property type="entry name" value="BRCT"/>
    <property type="match status" value="1"/>
</dbReference>
<feature type="binding site" evidence="14">
    <location>
        <position position="116"/>
    </location>
    <ligand>
        <name>NAD(+)</name>
        <dbReference type="ChEBI" id="CHEBI:57540"/>
    </ligand>
</feature>
<feature type="binding site" evidence="14">
    <location>
        <position position="434"/>
    </location>
    <ligand>
        <name>Zn(2+)</name>
        <dbReference type="ChEBI" id="CHEBI:29105"/>
    </ligand>
</feature>
<dbReference type="GO" id="GO:0003911">
    <property type="term" value="F:DNA ligase (NAD+) activity"/>
    <property type="evidence" value="ECO:0007669"/>
    <property type="project" value="UniProtKB-UniRule"/>
</dbReference>
<dbReference type="Pfam" id="PF03120">
    <property type="entry name" value="OB_DNA_ligase"/>
    <property type="match status" value="1"/>
</dbReference>
<dbReference type="OrthoDB" id="9759736at2"/>
<dbReference type="InterPro" id="IPR013839">
    <property type="entry name" value="DNAligase_adenylation"/>
</dbReference>
<feature type="binding site" evidence="14">
    <location>
        <begin position="34"/>
        <end position="38"/>
    </location>
    <ligand>
        <name>NAD(+)</name>
        <dbReference type="ChEBI" id="CHEBI:57540"/>
    </ligand>
</feature>
<dbReference type="PIRSF" id="PIRSF001604">
    <property type="entry name" value="LigA"/>
    <property type="match status" value="1"/>
</dbReference>
<comment type="caution">
    <text evidence="14">Lacks conserved residue(s) required for the propagation of feature annotation.</text>
</comment>
<keyword evidence="8 14" id="KW-0862">Zinc</keyword>
<keyword evidence="7 14" id="KW-0227">DNA damage</keyword>
<dbReference type="InterPro" id="IPR013840">
    <property type="entry name" value="DNAligase_N"/>
</dbReference>
<dbReference type="InterPro" id="IPR001679">
    <property type="entry name" value="DNA_ligase"/>
</dbReference>
<evidence type="ECO:0000256" key="12">
    <source>
        <dbReference type="ARBA" id="ARBA00034005"/>
    </source>
</evidence>
<evidence type="ECO:0000256" key="10">
    <source>
        <dbReference type="ARBA" id="ARBA00023027"/>
    </source>
</evidence>
<evidence type="ECO:0000256" key="5">
    <source>
        <dbReference type="ARBA" id="ARBA00022705"/>
    </source>
</evidence>
<dbReference type="PROSITE" id="PS01056">
    <property type="entry name" value="DNA_LIGASE_N2"/>
    <property type="match status" value="1"/>
</dbReference>
<dbReference type="InterPro" id="IPR004149">
    <property type="entry name" value="Znf_DNAligase_C4"/>
</dbReference>
<dbReference type="SUPFAM" id="SSF50249">
    <property type="entry name" value="Nucleic acid-binding proteins"/>
    <property type="match status" value="1"/>
</dbReference>
<dbReference type="Pfam" id="PF12826">
    <property type="entry name" value="HHH_2"/>
    <property type="match status" value="1"/>
</dbReference>
<keyword evidence="6 14" id="KW-0479">Metal-binding</keyword>
<dbReference type="Gene3D" id="1.10.150.20">
    <property type="entry name" value="5' to 3' exonuclease, C-terminal subdomain"/>
    <property type="match status" value="2"/>
</dbReference>
<dbReference type="PATRIC" id="fig|1603606.3.peg.3164"/>
<dbReference type="InterPro" id="IPR033136">
    <property type="entry name" value="DNA_ligase_CS"/>
</dbReference>
<dbReference type="PANTHER" id="PTHR23389">
    <property type="entry name" value="CHROMOSOME TRANSMISSION FIDELITY FACTOR 18"/>
    <property type="match status" value="1"/>
</dbReference>
<feature type="binding site" evidence="14">
    <location>
        <position position="410"/>
    </location>
    <ligand>
        <name>Zn(2+)</name>
        <dbReference type="ChEBI" id="CHEBI:29105"/>
    </ligand>
</feature>
<dbReference type="GO" id="GO:0006281">
    <property type="term" value="P:DNA repair"/>
    <property type="evidence" value="ECO:0007669"/>
    <property type="project" value="UniProtKB-KW"/>
</dbReference>
<keyword evidence="10 14" id="KW-0520">NAD</keyword>
<proteinExistence type="inferred from homology"/>
<evidence type="ECO:0000256" key="7">
    <source>
        <dbReference type="ARBA" id="ARBA00022763"/>
    </source>
</evidence>
<dbReference type="Gene3D" id="1.10.287.610">
    <property type="entry name" value="Helix hairpin bin"/>
    <property type="match status" value="1"/>
</dbReference>
<dbReference type="FunFam" id="2.40.50.140:FF:000012">
    <property type="entry name" value="DNA ligase"/>
    <property type="match status" value="1"/>
</dbReference>
<protein>
    <recommendedName>
        <fullName evidence="3 14">DNA ligase</fullName>
        <ecNumber evidence="2 14">6.5.1.2</ecNumber>
    </recommendedName>
    <alternativeName>
        <fullName evidence="14">Polydeoxyribonucleotide synthase [NAD(+)]</fullName>
    </alternativeName>
</protein>
<evidence type="ECO:0000256" key="6">
    <source>
        <dbReference type="ARBA" id="ARBA00022723"/>
    </source>
</evidence>
<keyword evidence="5 14" id="KW-0235">DNA replication</keyword>
<feature type="binding site" evidence="14">
    <location>
        <begin position="83"/>
        <end position="84"/>
    </location>
    <ligand>
        <name>NAD(+)</name>
        <dbReference type="ChEBI" id="CHEBI:57540"/>
    </ligand>
</feature>
<dbReference type="Pfam" id="PF22745">
    <property type="entry name" value="Nlig-Ia"/>
    <property type="match status" value="1"/>
</dbReference>
<dbReference type="InterPro" id="IPR041663">
    <property type="entry name" value="DisA/LigA_HHH"/>
</dbReference>
<dbReference type="HAMAP" id="MF_01588">
    <property type="entry name" value="DNA_ligase_A"/>
    <property type="match status" value="1"/>
</dbReference>
<feature type="binding site" evidence="14">
    <location>
        <position position="316"/>
    </location>
    <ligand>
        <name>NAD(+)</name>
        <dbReference type="ChEBI" id="CHEBI:57540"/>
    </ligand>
</feature>
<evidence type="ECO:0000256" key="13">
    <source>
        <dbReference type="ARBA" id="ARBA00060881"/>
    </source>
</evidence>
<evidence type="ECO:0000256" key="4">
    <source>
        <dbReference type="ARBA" id="ARBA00022598"/>
    </source>
</evidence>
<dbReference type="InterPro" id="IPR010994">
    <property type="entry name" value="RuvA_2-like"/>
</dbReference>
<evidence type="ECO:0000256" key="11">
    <source>
        <dbReference type="ARBA" id="ARBA00023204"/>
    </source>
</evidence>
<dbReference type="InterPro" id="IPR012340">
    <property type="entry name" value="NA-bd_OB-fold"/>
</dbReference>
<keyword evidence="11 14" id="KW-0234">DNA repair</keyword>
<feature type="binding site" evidence="14">
    <location>
        <position position="292"/>
    </location>
    <ligand>
        <name>NAD(+)</name>
        <dbReference type="ChEBI" id="CHEBI:57540"/>
    </ligand>
</feature>
<keyword evidence="17" id="KW-1185">Reference proteome</keyword>
<dbReference type="EC" id="6.5.1.2" evidence="2 14"/>